<dbReference type="InterPro" id="IPR013645">
    <property type="entry name" value="Glyco_transf_8N"/>
</dbReference>
<name>A0A744EN00_SALER</name>
<reference evidence="10" key="2">
    <citation type="submission" date="2020-02" db="EMBL/GenBank/DDBJ databases">
        <authorList>
            <consortium name="NCBI Pathogen Detection Project"/>
        </authorList>
    </citation>
    <scope>NUCLEOTIDE SEQUENCE</scope>
    <source>
        <strain evidence="10">MA.CK_97/00002312</strain>
    </source>
</reference>
<accession>A0A744EN00</accession>
<keyword evidence="8" id="KW-0448">Lipopolysaccharide biosynthesis</keyword>
<dbReference type="Pfam" id="PF01501">
    <property type="entry name" value="Glyco_transf_8"/>
    <property type="match status" value="1"/>
</dbReference>
<keyword evidence="6" id="KW-0479">Metal-binding</keyword>
<dbReference type="SUPFAM" id="SSF53448">
    <property type="entry name" value="Nucleotide-diphospho-sugar transferases"/>
    <property type="match status" value="1"/>
</dbReference>
<dbReference type="EMBL" id="DAAUQT010000007">
    <property type="protein sequence ID" value="HAF2501144.1"/>
    <property type="molecule type" value="Genomic_DNA"/>
</dbReference>
<dbReference type="CDD" id="cd04194">
    <property type="entry name" value="GT8_A4GalT_like"/>
    <property type="match status" value="1"/>
</dbReference>
<evidence type="ECO:0000259" key="9">
    <source>
        <dbReference type="Pfam" id="PF08437"/>
    </source>
</evidence>
<comment type="pathway">
    <text evidence="2">Bacterial outer membrane biogenesis; LPS core biosynthesis.</text>
</comment>
<dbReference type="AlphaFoldDB" id="A0A744EN00"/>
<dbReference type="GO" id="GO:0008918">
    <property type="term" value="F:lipopolysaccharide 3-alpha-galactosyltransferase activity"/>
    <property type="evidence" value="ECO:0007669"/>
    <property type="project" value="InterPro"/>
</dbReference>
<organism evidence="10">
    <name type="scientific">Salmonella enterica</name>
    <name type="common">Salmonella choleraesuis</name>
    <dbReference type="NCBI Taxonomy" id="28901"/>
    <lineage>
        <taxon>Bacteria</taxon>
        <taxon>Pseudomonadati</taxon>
        <taxon>Pseudomonadota</taxon>
        <taxon>Gammaproteobacteria</taxon>
        <taxon>Enterobacterales</taxon>
        <taxon>Enterobacteriaceae</taxon>
        <taxon>Salmonella</taxon>
    </lineage>
</organism>
<comment type="caution">
    <text evidence="10">The sequence shown here is derived from an EMBL/GenBank/DDBJ whole genome shotgun (WGS) entry which is preliminary data.</text>
</comment>
<evidence type="ECO:0000256" key="1">
    <source>
        <dbReference type="ARBA" id="ARBA00001946"/>
    </source>
</evidence>
<protein>
    <submittedName>
        <fullName evidence="10">Glycosyltransferase family 8 protein</fullName>
    </submittedName>
</protein>
<dbReference type="PANTHER" id="PTHR13778">
    <property type="entry name" value="GLYCOSYLTRANSFERASE 8 DOMAIN-CONTAINING PROTEIN"/>
    <property type="match status" value="1"/>
</dbReference>
<sequence>MSDIKSYISNQKNIIQHDDFFGRRLDIALCFDHGFIMPAGVAIYSIIENNKDIDLHFHLLISGVSEYDLLPFLELKQPNVSITAYHINNNFDINPETLILGIPLSTCLRFLIPDVVNKGISKILYLDCDIICHGSLSELIDINLEGEIAGVMLINNDEWRKNNVTQESLSMINSGKIFRYADQDVLNILLNGKVKYLQRKFNNKTTLSVNFDAEAKNIDNTIIMHYVTPNKPWYKIFKARYFDRYFNASPWKNNRRFFAPSPSEIRLKAKREISGKNYSIGVYHYFCYLISKVFRLRF</sequence>
<keyword evidence="5 10" id="KW-0808">Transferase</keyword>
<gene>
    <name evidence="10" type="ORF">G9F00_002959</name>
</gene>
<dbReference type="Gene3D" id="3.90.550.10">
    <property type="entry name" value="Spore Coat Polysaccharide Biosynthesis Protein SpsA, Chain A"/>
    <property type="match status" value="2"/>
</dbReference>
<keyword evidence="4" id="KW-0328">Glycosyltransferase</keyword>
<evidence type="ECO:0000256" key="3">
    <source>
        <dbReference type="ARBA" id="ARBA00006351"/>
    </source>
</evidence>
<evidence type="ECO:0000256" key="7">
    <source>
        <dbReference type="ARBA" id="ARBA00022842"/>
    </source>
</evidence>
<reference evidence="10" key="1">
    <citation type="journal article" date="2018" name="Genome Biol.">
        <title>SKESA: strategic k-mer extension for scrupulous assemblies.</title>
        <authorList>
            <person name="Souvorov A."/>
            <person name="Agarwala R."/>
            <person name="Lipman D.J."/>
        </authorList>
    </citation>
    <scope>NUCLEOTIDE SEQUENCE</scope>
    <source>
        <strain evidence="10">MA.CK_97/00002312</strain>
    </source>
</reference>
<keyword evidence="7" id="KW-0460">Magnesium</keyword>
<dbReference type="InterPro" id="IPR002495">
    <property type="entry name" value="Glyco_trans_8"/>
</dbReference>
<comment type="cofactor">
    <cofactor evidence="1">
        <name>Mg(2+)</name>
        <dbReference type="ChEBI" id="CHEBI:18420"/>
    </cofactor>
</comment>
<dbReference type="Pfam" id="PF08437">
    <property type="entry name" value="Glyco_transf_8C"/>
    <property type="match status" value="1"/>
</dbReference>
<evidence type="ECO:0000256" key="4">
    <source>
        <dbReference type="ARBA" id="ARBA00022676"/>
    </source>
</evidence>
<comment type="similarity">
    <text evidence="3">Belongs to the glycosyltransferase 8 family.</text>
</comment>
<evidence type="ECO:0000256" key="8">
    <source>
        <dbReference type="ARBA" id="ARBA00022985"/>
    </source>
</evidence>
<evidence type="ECO:0000256" key="5">
    <source>
        <dbReference type="ARBA" id="ARBA00022679"/>
    </source>
</evidence>
<evidence type="ECO:0000313" key="10">
    <source>
        <dbReference type="EMBL" id="HAF2501144.1"/>
    </source>
</evidence>
<evidence type="ECO:0000256" key="6">
    <source>
        <dbReference type="ARBA" id="ARBA00022723"/>
    </source>
</evidence>
<dbReference type="GO" id="GO:0046872">
    <property type="term" value="F:metal ion binding"/>
    <property type="evidence" value="ECO:0007669"/>
    <property type="project" value="UniProtKB-KW"/>
</dbReference>
<dbReference type="InterPro" id="IPR029044">
    <property type="entry name" value="Nucleotide-diphossugar_trans"/>
</dbReference>
<evidence type="ECO:0000256" key="2">
    <source>
        <dbReference type="ARBA" id="ARBA00004713"/>
    </source>
</evidence>
<proteinExistence type="inferred from homology"/>
<dbReference type="InterPro" id="IPR050748">
    <property type="entry name" value="Glycosyltrans_8_dom-fam"/>
</dbReference>
<feature type="domain" description="Glycosyl transferase family 8 C-terminal" evidence="9">
    <location>
        <begin position="239"/>
        <end position="292"/>
    </location>
</feature>
<dbReference type="PANTHER" id="PTHR13778:SF47">
    <property type="entry name" value="LIPOPOLYSACCHARIDE 1,3-GALACTOSYLTRANSFERASE"/>
    <property type="match status" value="1"/>
</dbReference>